<gene>
    <name evidence="1" type="ORF">F5144DRAFT_381272</name>
</gene>
<accession>A0ACB7NUJ0</accession>
<evidence type="ECO:0000313" key="1">
    <source>
        <dbReference type="EMBL" id="KAH6617036.1"/>
    </source>
</evidence>
<sequence>MESKVWQDKLEVVCVGSGVAKPTYQLVSDTRGGRTAWSSSVTVHGSTYKARYWYAGLVNAKEDAAEVAMKFLNVPSSSSSPASSPATSRRGW</sequence>
<protein>
    <submittedName>
        <fullName evidence="1">Uncharacterized protein</fullName>
    </submittedName>
</protein>
<comment type="caution">
    <text evidence="1">The sequence shown here is derived from an EMBL/GenBank/DDBJ whole genome shotgun (WGS) entry which is preliminary data.</text>
</comment>
<name>A0ACB7NUJ0_9PEZI</name>
<evidence type="ECO:0000313" key="2">
    <source>
        <dbReference type="Proteomes" id="UP000724584"/>
    </source>
</evidence>
<keyword evidence="2" id="KW-1185">Reference proteome</keyword>
<organism evidence="1 2">
    <name type="scientific">Chaetomium tenue</name>
    <dbReference type="NCBI Taxonomy" id="1854479"/>
    <lineage>
        <taxon>Eukaryota</taxon>
        <taxon>Fungi</taxon>
        <taxon>Dikarya</taxon>
        <taxon>Ascomycota</taxon>
        <taxon>Pezizomycotina</taxon>
        <taxon>Sordariomycetes</taxon>
        <taxon>Sordariomycetidae</taxon>
        <taxon>Sordariales</taxon>
        <taxon>Chaetomiaceae</taxon>
        <taxon>Chaetomium</taxon>
    </lineage>
</organism>
<proteinExistence type="predicted"/>
<dbReference type="Proteomes" id="UP000724584">
    <property type="component" value="Unassembled WGS sequence"/>
</dbReference>
<dbReference type="EMBL" id="JAGIZQ010000007">
    <property type="protein sequence ID" value="KAH6617036.1"/>
    <property type="molecule type" value="Genomic_DNA"/>
</dbReference>
<reference evidence="1 2" key="1">
    <citation type="journal article" date="2021" name="Nat. Commun.">
        <title>Genetic determinants of endophytism in the Arabidopsis root mycobiome.</title>
        <authorList>
            <person name="Mesny F."/>
            <person name="Miyauchi S."/>
            <person name="Thiergart T."/>
            <person name="Pickel B."/>
            <person name="Atanasova L."/>
            <person name="Karlsson M."/>
            <person name="Huettel B."/>
            <person name="Barry K.W."/>
            <person name="Haridas S."/>
            <person name="Chen C."/>
            <person name="Bauer D."/>
            <person name="Andreopoulos W."/>
            <person name="Pangilinan J."/>
            <person name="LaButti K."/>
            <person name="Riley R."/>
            <person name="Lipzen A."/>
            <person name="Clum A."/>
            <person name="Drula E."/>
            <person name="Henrissat B."/>
            <person name="Kohler A."/>
            <person name="Grigoriev I.V."/>
            <person name="Martin F.M."/>
            <person name="Hacquard S."/>
        </authorList>
    </citation>
    <scope>NUCLEOTIDE SEQUENCE [LARGE SCALE GENOMIC DNA]</scope>
    <source>
        <strain evidence="1 2">MPI-SDFR-AT-0079</strain>
    </source>
</reference>